<organism evidence="1 2">
    <name type="scientific">Phanerochaete sordida</name>
    <dbReference type="NCBI Taxonomy" id="48140"/>
    <lineage>
        <taxon>Eukaryota</taxon>
        <taxon>Fungi</taxon>
        <taxon>Dikarya</taxon>
        <taxon>Basidiomycota</taxon>
        <taxon>Agaricomycotina</taxon>
        <taxon>Agaricomycetes</taxon>
        <taxon>Polyporales</taxon>
        <taxon>Phanerochaetaceae</taxon>
        <taxon>Phanerochaete</taxon>
    </lineage>
</organism>
<reference evidence="1 2" key="1">
    <citation type="submission" date="2021-08" db="EMBL/GenBank/DDBJ databases">
        <title>Draft Genome Sequence of Phanerochaete sordida strain YK-624.</title>
        <authorList>
            <person name="Mori T."/>
            <person name="Dohra H."/>
            <person name="Suzuki T."/>
            <person name="Kawagishi H."/>
            <person name="Hirai H."/>
        </authorList>
    </citation>
    <scope>NUCLEOTIDE SEQUENCE [LARGE SCALE GENOMIC DNA]</scope>
    <source>
        <strain evidence="1 2">YK-624</strain>
    </source>
</reference>
<dbReference type="Proteomes" id="UP000703269">
    <property type="component" value="Unassembled WGS sequence"/>
</dbReference>
<proteinExistence type="predicted"/>
<protein>
    <submittedName>
        <fullName evidence="1">Uncharacterized protein</fullName>
    </submittedName>
</protein>
<dbReference type="EMBL" id="BPQB01000181">
    <property type="protein sequence ID" value="GJF00670.1"/>
    <property type="molecule type" value="Genomic_DNA"/>
</dbReference>
<gene>
    <name evidence="1" type="ORF">PsYK624_169660</name>
</gene>
<name>A0A9P3GYC7_9APHY</name>
<keyword evidence="2" id="KW-1185">Reference proteome</keyword>
<evidence type="ECO:0000313" key="2">
    <source>
        <dbReference type="Proteomes" id="UP000703269"/>
    </source>
</evidence>
<evidence type="ECO:0000313" key="1">
    <source>
        <dbReference type="EMBL" id="GJF00670.1"/>
    </source>
</evidence>
<sequence length="355" mass="39495">MFRDFLRDHPPLAQSIKRLHLTAFPIGVPESDEDAGQEPLGLLSFQELTLQDVIVISVPSYWEALHAPLPALRRLNVTYLRRTYSQSHVGDILGCFSALDYVRVQNMPSAEEWPDDTAPPGMRVTTFVCLDEQPQVEWLLDYLFDSPSVETLRALHVGAIAAEFPLYRELLDAVRPRLEVFDFTLPVPWDSEAFATEQPEAALPPTSPFSLSGFASLRCLTLRFPMYSGMADADSDHWRPLAKILETCSKCRHLSAIDFLIHDVHKAVTSSSLASILSAVEDSLLGLHASASVEDVHFIVAGAAPFETNVEEQLKEVCPPLIQKVKIRVSRTDLDPKDWVGLDFGIPADGVFMAE</sequence>
<accession>A0A9P3GYC7</accession>
<dbReference type="AlphaFoldDB" id="A0A9P3GYC7"/>
<comment type="caution">
    <text evidence="1">The sequence shown here is derived from an EMBL/GenBank/DDBJ whole genome shotgun (WGS) entry which is preliminary data.</text>
</comment>